<dbReference type="OrthoDB" id="5456780at2"/>
<evidence type="ECO:0000313" key="2">
    <source>
        <dbReference type="Proteomes" id="UP000192906"/>
    </source>
</evidence>
<gene>
    <name evidence="1" type="ORF">SAMN06295933_3403</name>
</gene>
<accession>A0A1X7EVY1</accession>
<organism evidence="1 2">
    <name type="scientific">Desulfovibrio gilichinskyi</name>
    <dbReference type="NCBI Taxonomy" id="1519643"/>
    <lineage>
        <taxon>Bacteria</taxon>
        <taxon>Pseudomonadati</taxon>
        <taxon>Thermodesulfobacteriota</taxon>
        <taxon>Desulfovibrionia</taxon>
        <taxon>Desulfovibrionales</taxon>
        <taxon>Desulfovibrionaceae</taxon>
        <taxon>Desulfovibrio</taxon>
    </lineage>
</organism>
<evidence type="ECO:0008006" key="3">
    <source>
        <dbReference type="Google" id="ProtNLM"/>
    </source>
</evidence>
<protein>
    <recommendedName>
        <fullName evidence="3">Tetratricopeptide repeat-containing protein</fullName>
    </recommendedName>
</protein>
<dbReference type="Proteomes" id="UP000192906">
    <property type="component" value="Unassembled WGS sequence"/>
</dbReference>
<reference evidence="2" key="1">
    <citation type="submission" date="2017-04" db="EMBL/GenBank/DDBJ databases">
        <authorList>
            <person name="Varghese N."/>
            <person name="Submissions S."/>
        </authorList>
    </citation>
    <scope>NUCLEOTIDE SEQUENCE [LARGE SCALE GENOMIC DNA]</scope>
    <source>
        <strain evidence="2">K3S</strain>
    </source>
</reference>
<dbReference type="STRING" id="1519643.SAMN06295933_3403"/>
<dbReference type="EMBL" id="FWZU01000007">
    <property type="protein sequence ID" value="SMF41314.1"/>
    <property type="molecule type" value="Genomic_DNA"/>
</dbReference>
<proteinExistence type="predicted"/>
<sequence length="175" mass="19654">MKKDSSLMVCVVRSIIQIAFLTGLLHGCALFGNPINNAIELSSEKQYDKAVQLLDNVIESDASDITKAQAFMLRGKNYTSLHEYKYAYRDLQVAWKISCEIYQNYPEHKLLPKTADSNSTDTKPSHSTFHPAYACVETIPILLDNLKPFTSDFAAIMATQEASKIIKEMFPSLPK</sequence>
<dbReference type="InterPro" id="IPR011990">
    <property type="entry name" value="TPR-like_helical_dom_sf"/>
</dbReference>
<evidence type="ECO:0000313" key="1">
    <source>
        <dbReference type="EMBL" id="SMF41314.1"/>
    </source>
</evidence>
<dbReference type="SUPFAM" id="SSF48452">
    <property type="entry name" value="TPR-like"/>
    <property type="match status" value="1"/>
</dbReference>
<dbReference type="Gene3D" id="1.25.40.10">
    <property type="entry name" value="Tetratricopeptide repeat domain"/>
    <property type="match status" value="1"/>
</dbReference>
<dbReference type="AlphaFoldDB" id="A0A1X7EVY1"/>
<name>A0A1X7EVY1_9BACT</name>
<dbReference type="RefSeq" id="WP_085104428.1">
    <property type="nucleotide sequence ID" value="NZ_FWZU01000007.1"/>
</dbReference>
<keyword evidence="2" id="KW-1185">Reference proteome</keyword>